<reference evidence="10" key="1">
    <citation type="submission" date="2017-05" db="UniProtKB">
        <authorList>
            <consortium name="EnsemblMetazoa"/>
        </authorList>
    </citation>
    <scope>IDENTIFICATION</scope>
</reference>
<name>A0A1X7VPK2_AMPQE</name>
<feature type="transmembrane region" description="Helical" evidence="8">
    <location>
        <begin position="1192"/>
        <end position="1214"/>
    </location>
</feature>
<comment type="subcellular location">
    <subcellularLocation>
        <location evidence="1">Cell envelope</location>
    </subcellularLocation>
    <subcellularLocation>
        <location evidence="2">Cell outer membrane</location>
    </subcellularLocation>
    <subcellularLocation>
        <location evidence="3">Secreted</location>
    </subcellularLocation>
</comment>
<evidence type="ECO:0000256" key="1">
    <source>
        <dbReference type="ARBA" id="ARBA00004196"/>
    </source>
</evidence>
<evidence type="ECO:0000256" key="3">
    <source>
        <dbReference type="ARBA" id="ARBA00004613"/>
    </source>
</evidence>
<feature type="transmembrane region" description="Helical" evidence="8">
    <location>
        <begin position="966"/>
        <end position="984"/>
    </location>
</feature>
<evidence type="ECO:0000256" key="2">
    <source>
        <dbReference type="ARBA" id="ARBA00004442"/>
    </source>
</evidence>
<keyword evidence="6 8" id="KW-0472">Membrane</keyword>
<feature type="signal peptide" evidence="9">
    <location>
        <begin position="1"/>
        <end position="20"/>
    </location>
</feature>
<dbReference type="eggNOG" id="ENOG502QTC5">
    <property type="taxonomic scope" value="Eukaryota"/>
</dbReference>
<dbReference type="InterPro" id="IPR003368">
    <property type="entry name" value="POMP_repeat"/>
</dbReference>
<feature type="transmembrane region" description="Helical" evidence="8">
    <location>
        <begin position="1053"/>
        <end position="1077"/>
    </location>
</feature>
<dbReference type="NCBIfam" id="TIGR01376">
    <property type="entry name" value="POMP_repeat"/>
    <property type="match status" value="1"/>
</dbReference>
<sequence length="1267" mass="140582">MKLLTFNFFFALTIIAITSSDTINIPKDGELETFMCASQPLQEDTVLILSTNVTHIIKHESLCLINMTYSLTLTSDSSLPAIIYCNGSKTQPNSGFSFINTQNLTLQRLVLRNCGGYLRRLDAINSIAFPFYFTEYHSAALVFLHIGSLLIKEVRIVSYYGFAVLAINPTNALMDSMNVTMASTIYIQNHGHSIGCGALLIFTDHIKSTSIVTSLKATINNSIFYMNYDFLKTIDCLDNLHDYVRYPIPIVNAAGLTIIYTQKTIPASVSVSRTLFRRNVGTVAGAMLVLHYKSTLGLSSTLINNITIRENFNLHKCHGSGLSLLIMPSQASSSKFKNTMIIKNSAFARHSILNSAKYVVINKCCGAGAFYIGVLEPFFENNITIAISNVQFYFNSISTTGSCIYANTQYRSNNDQFKVLNVILDSVTAYENSQSNTNSKLAKTGHFTFNSLKGLFITGSTYIYDNFGAAFDIINTKVALSGNFHCYRNTGERGPGFSLHSNSYFQLQNGLRAVFSNNSALDKGGAIYSFDDSFNQCTFQIANKKSQANISLIFINNSAGEAGSSIFSTNLYYCSQSHTIMTKTAAERLYRAIFKFNSSSSSSLSTQSVKRCICKDNATFECRYFSYPKVVYPGHKIKLAMTAKDPTGRMVHSMVSVELGTMKRFEGDIKFVSISSWYVAPSDTQQVLLESQKCTVVGIRLNKMANSPNPPGAVLVVSSPQDTVLLKVRLKLVDCPLGFELNPNSRTCNCSSVIGKGISGYHPVCHISPDSVPTITLPKSSTYWIGLLTLSDGTVALGVASTCHAYCNLNTDFTVFIMSSSSSIIRIADPTDISNSVPLCNANRKGPLCSDCALGYSATFGSVDCKQCSNLWLLTIVIYAVAGPLLIYLLYALNLTLTTGMINGIIFYAQINIILSGLKLSTTEHDVLSALFSISKGLISLINLSLNFNYPICLYNGMTHLMKSGLNLIFPVYLLVIVVCLIIASRYSVRLSNRISHSSVQVLVTVVHLSSARMFTSIMDVFTSIHVFTNATSEPMQVWLNDGTVEYGKGRHFVLMIITSLVVGPILVAYMTLILAGRPLQRSNRLREYIRPIYEAIHAPYKRNKEFFFAARILLVIFFYALYAGFRGNGMYRAFAIGIPFFAFYAALEALSRPFTKMSLNVFSFFQMVPLILICGTIWFFTIENLLKRMAILFVVTNTIIIVYLLAVIVLRVLKRLGLLQKLEYLYFKRMMPVSVRRKNLKKGKEFSGSFFEECNDTREPLLSPSY</sequence>
<keyword evidence="7" id="KW-0998">Cell outer membrane</keyword>
<feature type="chain" id="PRO_5010871316" evidence="9">
    <location>
        <begin position="21"/>
        <end position="1267"/>
    </location>
</feature>
<dbReference type="EnsemblMetazoa" id="Aqu2.1.41819_001">
    <property type="protein sequence ID" value="Aqu2.1.41819_001"/>
    <property type="gene ID" value="Aqu2.1.41819"/>
</dbReference>
<feature type="transmembrane region" description="Helical" evidence="8">
    <location>
        <begin position="927"/>
        <end position="946"/>
    </location>
</feature>
<evidence type="ECO:0000256" key="7">
    <source>
        <dbReference type="ARBA" id="ARBA00023237"/>
    </source>
</evidence>
<protein>
    <submittedName>
        <fullName evidence="10">Uncharacterized protein</fullName>
    </submittedName>
</protein>
<dbReference type="OrthoDB" id="5989148at2759"/>
<organism evidence="10">
    <name type="scientific">Amphimedon queenslandica</name>
    <name type="common">Sponge</name>
    <dbReference type="NCBI Taxonomy" id="400682"/>
    <lineage>
        <taxon>Eukaryota</taxon>
        <taxon>Metazoa</taxon>
        <taxon>Porifera</taxon>
        <taxon>Demospongiae</taxon>
        <taxon>Heteroscleromorpha</taxon>
        <taxon>Haplosclerida</taxon>
        <taxon>Niphatidae</taxon>
        <taxon>Amphimedon</taxon>
    </lineage>
</organism>
<evidence type="ECO:0000256" key="8">
    <source>
        <dbReference type="SAM" id="Phobius"/>
    </source>
</evidence>
<keyword evidence="8" id="KW-1133">Transmembrane helix</keyword>
<evidence type="ECO:0000256" key="9">
    <source>
        <dbReference type="SAM" id="SignalP"/>
    </source>
</evidence>
<evidence type="ECO:0000256" key="4">
    <source>
        <dbReference type="ARBA" id="ARBA00022525"/>
    </source>
</evidence>
<dbReference type="InParanoid" id="A0A1X7VPK2"/>
<feature type="transmembrane region" description="Helical" evidence="8">
    <location>
        <begin position="871"/>
        <end position="893"/>
    </location>
</feature>
<accession>A0A1X7VPK2</accession>
<evidence type="ECO:0000256" key="6">
    <source>
        <dbReference type="ARBA" id="ARBA00023136"/>
    </source>
</evidence>
<keyword evidence="5 9" id="KW-0732">Signal</keyword>
<keyword evidence="8" id="KW-0812">Transmembrane</keyword>
<dbReference type="GO" id="GO:0005576">
    <property type="term" value="C:extracellular region"/>
    <property type="evidence" value="ECO:0007669"/>
    <property type="project" value="UniProtKB-SubCell"/>
</dbReference>
<proteinExistence type="predicted"/>
<keyword evidence="4" id="KW-0964">Secreted</keyword>
<dbReference type="AlphaFoldDB" id="A0A1X7VPK2"/>
<evidence type="ECO:0000256" key="5">
    <source>
        <dbReference type="ARBA" id="ARBA00022729"/>
    </source>
</evidence>
<evidence type="ECO:0000313" key="10">
    <source>
        <dbReference type="EnsemblMetazoa" id="Aqu2.1.41819_001"/>
    </source>
</evidence>
<feature type="transmembrane region" description="Helical" evidence="8">
    <location>
        <begin position="1160"/>
        <end position="1180"/>
    </location>
</feature>
<feature type="transmembrane region" description="Helical" evidence="8">
    <location>
        <begin position="1132"/>
        <end position="1148"/>
    </location>
</feature>
<feature type="transmembrane region" description="Helical" evidence="8">
    <location>
        <begin position="1107"/>
        <end position="1126"/>
    </location>
</feature>